<sequence>MGVGDVLHMMVMEPFTMPALSAGLQTPQGDETGDSRPPLPVMRTSSSIPPVLTASGCPPPPPPPPLLGSSSCMPQ</sequence>
<feature type="region of interest" description="Disordered" evidence="1">
    <location>
        <begin position="21"/>
        <end position="75"/>
    </location>
</feature>
<protein>
    <submittedName>
        <fullName evidence="2">Uncharacterized protein</fullName>
    </submittedName>
</protein>
<organism evidence="2 3">
    <name type="scientific">Musa troglodytarum</name>
    <name type="common">fe'i banana</name>
    <dbReference type="NCBI Taxonomy" id="320322"/>
    <lineage>
        <taxon>Eukaryota</taxon>
        <taxon>Viridiplantae</taxon>
        <taxon>Streptophyta</taxon>
        <taxon>Embryophyta</taxon>
        <taxon>Tracheophyta</taxon>
        <taxon>Spermatophyta</taxon>
        <taxon>Magnoliopsida</taxon>
        <taxon>Liliopsida</taxon>
        <taxon>Zingiberales</taxon>
        <taxon>Musaceae</taxon>
        <taxon>Musa</taxon>
    </lineage>
</organism>
<dbReference type="EMBL" id="CP097502">
    <property type="protein sequence ID" value="URD71923.1"/>
    <property type="molecule type" value="Genomic_DNA"/>
</dbReference>
<reference evidence="2" key="1">
    <citation type="submission" date="2022-05" db="EMBL/GenBank/DDBJ databases">
        <title>The Musa troglodytarum L. genome provides insights into the mechanism of non-climacteric behaviour and enrichment of carotenoids.</title>
        <authorList>
            <person name="Wang J."/>
        </authorList>
    </citation>
    <scope>NUCLEOTIDE SEQUENCE</scope>
    <source>
        <tissue evidence="2">Leaf</tissue>
    </source>
</reference>
<evidence type="ECO:0000313" key="2">
    <source>
        <dbReference type="EMBL" id="URD71923.1"/>
    </source>
</evidence>
<proteinExistence type="predicted"/>
<feature type="compositionally biased region" description="Pro residues" evidence="1">
    <location>
        <begin position="57"/>
        <end position="66"/>
    </location>
</feature>
<keyword evidence="3" id="KW-1185">Reference proteome</keyword>
<dbReference type="AlphaFoldDB" id="A0A9E7J8H1"/>
<gene>
    <name evidence="2" type="ORF">MUK42_36313</name>
</gene>
<accession>A0A9E7J8H1</accession>
<evidence type="ECO:0000256" key="1">
    <source>
        <dbReference type="SAM" id="MobiDB-lite"/>
    </source>
</evidence>
<name>A0A9E7J8H1_9LILI</name>
<evidence type="ECO:0000313" key="3">
    <source>
        <dbReference type="Proteomes" id="UP001055439"/>
    </source>
</evidence>
<dbReference type="Proteomes" id="UP001055439">
    <property type="component" value="Chromosome 1"/>
</dbReference>